<dbReference type="Proteomes" id="UP000027647">
    <property type="component" value="Unassembled WGS sequence"/>
</dbReference>
<keyword evidence="3" id="KW-1185">Reference proteome</keyword>
<evidence type="ECO:0000313" key="2">
    <source>
        <dbReference type="EMBL" id="KEO91919.1"/>
    </source>
</evidence>
<dbReference type="RefSeq" id="WP_081853209.1">
    <property type="nucleotide sequence ID" value="NZ_JMIW01000001.1"/>
</dbReference>
<protein>
    <submittedName>
        <fullName evidence="2">Uncharacterized protein</fullName>
    </submittedName>
</protein>
<feature type="compositionally biased region" description="Polar residues" evidence="1">
    <location>
        <begin position="29"/>
        <end position="38"/>
    </location>
</feature>
<accession>A0A074MEM5</accession>
<name>A0A074MEM5_ERYLO</name>
<proteinExistence type="predicted"/>
<evidence type="ECO:0000313" key="3">
    <source>
        <dbReference type="Proteomes" id="UP000027647"/>
    </source>
</evidence>
<evidence type="ECO:0000256" key="1">
    <source>
        <dbReference type="SAM" id="MobiDB-lite"/>
    </source>
</evidence>
<feature type="region of interest" description="Disordered" evidence="1">
    <location>
        <begin position="26"/>
        <end position="50"/>
    </location>
</feature>
<reference evidence="2 3" key="1">
    <citation type="submission" date="2014-04" db="EMBL/GenBank/DDBJ databases">
        <title>A comprehensive comparison of genomes of Erythrobacter spp. strains.</title>
        <authorList>
            <person name="Zheng Q."/>
        </authorList>
    </citation>
    <scope>NUCLEOTIDE SEQUENCE [LARGE SCALE GENOMIC DNA]</scope>
    <source>
        <strain evidence="2 3">DSM 6997</strain>
    </source>
</reference>
<dbReference type="EMBL" id="JMIW01000001">
    <property type="protein sequence ID" value="KEO91919.1"/>
    <property type="molecule type" value="Genomic_DNA"/>
</dbReference>
<dbReference type="AlphaFoldDB" id="A0A074MEM5"/>
<comment type="caution">
    <text evidence="2">The sequence shown here is derived from an EMBL/GenBank/DDBJ whole genome shotgun (WGS) entry which is preliminary data.</text>
</comment>
<organism evidence="2 3">
    <name type="scientific">Erythrobacter longus</name>
    <dbReference type="NCBI Taxonomy" id="1044"/>
    <lineage>
        <taxon>Bacteria</taxon>
        <taxon>Pseudomonadati</taxon>
        <taxon>Pseudomonadota</taxon>
        <taxon>Alphaproteobacteria</taxon>
        <taxon>Sphingomonadales</taxon>
        <taxon>Erythrobacteraceae</taxon>
        <taxon>Erythrobacter/Porphyrobacter group</taxon>
        <taxon>Erythrobacter</taxon>
    </lineage>
</organism>
<dbReference type="STRING" id="1044.EH31_04405"/>
<gene>
    <name evidence="2" type="ORF">EH31_04405</name>
</gene>
<dbReference type="eggNOG" id="ENOG50309Y9">
    <property type="taxonomic scope" value="Bacteria"/>
</dbReference>
<sequence length="152" mass="16734">MLLDPQNLGRSAIGTALGALLRRPALETKSATPQSEPKVTNRGHPMRARRTTADRVREALLNLSASRATCVKHEEKAWSSITFAGTRHEVTLRFEGAEAVAIGEELIECLPEHEFTIPGQLVADATITEVDHRFGMHERMIVTAVLLLLEES</sequence>